<dbReference type="Proteomes" id="UP000195221">
    <property type="component" value="Unassembled WGS sequence"/>
</dbReference>
<dbReference type="InterPro" id="IPR007712">
    <property type="entry name" value="RelE/ParE_toxin"/>
</dbReference>
<reference evidence="3 4" key="1">
    <citation type="submission" date="2017-03" db="EMBL/GenBank/DDBJ databases">
        <title>Genome analysis of strain PAMC 26577.</title>
        <authorList>
            <person name="Oh H.-M."/>
            <person name="Yang J.-A."/>
        </authorList>
    </citation>
    <scope>NUCLEOTIDE SEQUENCE [LARGE SCALE GENOMIC DNA]</scope>
    <source>
        <strain evidence="3 4">PAMC 26577</strain>
    </source>
</reference>
<dbReference type="InterPro" id="IPR051803">
    <property type="entry name" value="TA_system_RelE-like_toxin"/>
</dbReference>
<name>A0A242M3E9_CABSO</name>
<dbReference type="Gene3D" id="3.30.2310.20">
    <property type="entry name" value="RelE-like"/>
    <property type="match status" value="1"/>
</dbReference>
<proteinExistence type="inferred from homology"/>
<protein>
    <submittedName>
        <fullName evidence="3">Death on curing protein, Doc toxin</fullName>
    </submittedName>
</protein>
<dbReference type="Pfam" id="PF05016">
    <property type="entry name" value="ParE_toxin"/>
    <property type="match status" value="1"/>
</dbReference>
<evidence type="ECO:0000313" key="4">
    <source>
        <dbReference type="Proteomes" id="UP000195221"/>
    </source>
</evidence>
<dbReference type="InterPro" id="IPR035093">
    <property type="entry name" value="RelE/ParE_toxin_dom_sf"/>
</dbReference>
<evidence type="ECO:0000313" key="3">
    <source>
        <dbReference type="EMBL" id="OTP65709.1"/>
    </source>
</evidence>
<comment type="similarity">
    <text evidence="1">Belongs to the RelE toxin family.</text>
</comment>
<sequence>MLLRLKWRPLAETDLLDILDYIGQDNPDAALSLVEMIRDKTEALRTRPKMYREGRMRGTREMVVHRNYIVFYRVSEDTVTIQRVKHTRQQWP</sequence>
<gene>
    <name evidence="3" type="ORF">PAMC26577_38940</name>
</gene>
<dbReference type="PANTHER" id="PTHR33755">
    <property type="entry name" value="TOXIN PARE1-RELATED"/>
    <property type="match status" value="1"/>
</dbReference>
<comment type="caution">
    <text evidence="3">The sequence shown here is derived from an EMBL/GenBank/DDBJ whole genome shotgun (WGS) entry which is preliminary data.</text>
</comment>
<accession>A0A242M3E9</accession>
<evidence type="ECO:0000256" key="1">
    <source>
        <dbReference type="ARBA" id="ARBA00006226"/>
    </source>
</evidence>
<organism evidence="3 4">
    <name type="scientific">Caballeronia sordidicola</name>
    <name type="common">Burkholderia sordidicola</name>
    <dbReference type="NCBI Taxonomy" id="196367"/>
    <lineage>
        <taxon>Bacteria</taxon>
        <taxon>Pseudomonadati</taxon>
        <taxon>Pseudomonadota</taxon>
        <taxon>Betaproteobacteria</taxon>
        <taxon>Burkholderiales</taxon>
        <taxon>Burkholderiaceae</taxon>
        <taxon>Caballeronia</taxon>
    </lineage>
</organism>
<dbReference type="NCBIfam" id="TIGR02385">
    <property type="entry name" value="RelE_StbE"/>
    <property type="match status" value="1"/>
</dbReference>
<keyword evidence="2" id="KW-1277">Toxin-antitoxin system</keyword>
<evidence type="ECO:0000256" key="2">
    <source>
        <dbReference type="ARBA" id="ARBA00022649"/>
    </source>
</evidence>
<dbReference type="AlphaFoldDB" id="A0A242M3E9"/>
<dbReference type="EMBL" id="NBTZ01000174">
    <property type="protein sequence ID" value="OTP65709.1"/>
    <property type="molecule type" value="Genomic_DNA"/>
</dbReference>